<evidence type="ECO:0000313" key="2">
    <source>
        <dbReference type="Proteomes" id="UP000308197"/>
    </source>
</evidence>
<dbReference type="Proteomes" id="UP000308197">
    <property type="component" value="Unassembled WGS sequence"/>
</dbReference>
<organism evidence="1 2">
    <name type="scientific">Polyporus arcularius HHB13444</name>
    <dbReference type="NCBI Taxonomy" id="1314778"/>
    <lineage>
        <taxon>Eukaryota</taxon>
        <taxon>Fungi</taxon>
        <taxon>Dikarya</taxon>
        <taxon>Basidiomycota</taxon>
        <taxon>Agaricomycotina</taxon>
        <taxon>Agaricomycetes</taxon>
        <taxon>Polyporales</taxon>
        <taxon>Polyporaceae</taxon>
        <taxon>Polyporus</taxon>
    </lineage>
</organism>
<gene>
    <name evidence="1" type="ORF">K466DRAFT_598806</name>
</gene>
<dbReference type="InParanoid" id="A0A5C3PGU4"/>
<reference evidence="1 2" key="1">
    <citation type="journal article" date="2019" name="Nat. Ecol. Evol.">
        <title>Megaphylogeny resolves global patterns of mushroom evolution.</title>
        <authorList>
            <person name="Varga T."/>
            <person name="Krizsan K."/>
            <person name="Foldi C."/>
            <person name="Dima B."/>
            <person name="Sanchez-Garcia M."/>
            <person name="Sanchez-Ramirez S."/>
            <person name="Szollosi G.J."/>
            <person name="Szarkandi J.G."/>
            <person name="Papp V."/>
            <person name="Albert L."/>
            <person name="Andreopoulos W."/>
            <person name="Angelini C."/>
            <person name="Antonin V."/>
            <person name="Barry K.W."/>
            <person name="Bougher N.L."/>
            <person name="Buchanan P."/>
            <person name="Buyck B."/>
            <person name="Bense V."/>
            <person name="Catcheside P."/>
            <person name="Chovatia M."/>
            <person name="Cooper J."/>
            <person name="Damon W."/>
            <person name="Desjardin D."/>
            <person name="Finy P."/>
            <person name="Geml J."/>
            <person name="Haridas S."/>
            <person name="Hughes K."/>
            <person name="Justo A."/>
            <person name="Karasinski D."/>
            <person name="Kautmanova I."/>
            <person name="Kiss B."/>
            <person name="Kocsube S."/>
            <person name="Kotiranta H."/>
            <person name="LaButti K.M."/>
            <person name="Lechner B.E."/>
            <person name="Liimatainen K."/>
            <person name="Lipzen A."/>
            <person name="Lukacs Z."/>
            <person name="Mihaltcheva S."/>
            <person name="Morgado L.N."/>
            <person name="Niskanen T."/>
            <person name="Noordeloos M.E."/>
            <person name="Ohm R.A."/>
            <person name="Ortiz-Santana B."/>
            <person name="Ovrebo C."/>
            <person name="Racz N."/>
            <person name="Riley R."/>
            <person name="Savchenko A."/>
            <person name="Shiryaev A."/>
            <person name="Soop K."/>
            <person name="Spirin V."/>
            <person name="Szebenyi C."/>
            <person name="Tomsovsky M."/>
            <person name="Tulloss R.E."/>
            <person name="Uehling J."/>
            <person name="Grigoriev I.V."/>
            <person name="Vagvolgyi C."/>
            <person name="Papp T."/>
            <person name="Martin F.M."/>
            <person name="Miettinen O."/>
            <person name="Hibbett D.S."/>
            <person name="Nagy L.G."/>
        </authorList>
    </citation>
    <scope>NUCLEOTIDE SEQUENCE [LARGE SCALE GENOMIC DNA]</scope>
    <source>
        <strain evidence="1 2">HHB13444</strain>
    </source>
</reference>
<accession>A0A5C3PGU4</accession>
<name>A0A5C3PGU4_9APHY</name>
<dbReference type="AlphaFoldDB" id="A0A5C3PGU4"/>
<evidence type="ECO:0000313" key="1">
    <source>
        <dbReference type="EMBL" id="TFK88257.1"/>
    </source>
</evidence>
<protein>
    <submittedName>
        <fullName evidence="1">Uncharacterized protein</fullName>
    </submittedName>
</protein>
<keyword evidence="2" id="KW-1185">Reference proteome</keyword>
<proteinExistence type="predicted"/>
<sequence>MSLMRSASMESGQSAHEELPSWWEHIEEWIPKLKRELELEDFGQNAAAGSVTSASAKTEHALSVGAAPTAIVDSVVVSEGATSQLAGDDDGACAQTQLAFDRSSSAGHVASTPAEPEHSFPFNAVWTAVNGAVAGAHRFPTG</sequence>
<dbReference type="EMBL" id="ML211120">
    <property type="protein sequence ID" value="TFK88257.1"/>
    <property type="molecule type" value="Genomic_DNA"/>
</dbReference>